<organism evidence="1 2">
    <name type="scientific">Thiothrix lacustris</name>
    <dbReference type="NCBI Taxonomy" id="525917"/>
    <lineage>
        <taxon>Bacteria</taxon>
        <taxon>Pseudomonadati</taxon>
        <taxon>Pseudomonadota</taxon>
        <taxon>Gammaproteobacteria</taxon>
        <taxon>Thiotrichales</taxon>
        <taxon>Thiotrichaceae</taxon>
        <taxon>Thiothrix</taxon>
    </lineage>
</organism>
<evidence type="ECO:0000313" key="1">
    <source>
        <dbReference type="EMBL" id="WML90775.1"/>
    </source>
</evidence>
<dbReference type="Pfam" id="PF20126">
    <property type="entry name" value="TumE"/>
    <property type="match status" value="1"/>
</dbReference>
<accession>A0ABY9MQ43</accession>
<protein>
    <submittedName>
        <fullName evidence="1">DUF6516 family protein</fullName>
    </submittedName>
</protein>
<sequence length="103" mass="12080">MPKTSPKAERLSYFKMRYPDDAILEYVVWKLPQPTADRPHGYKYRYYYGKDGKRLVGYDNESGKGDHKHIGDAEYPYTFVSLEQLTKDFLTDVVAHRNQGGIW</sequence>
<proteinExistence type="predicted"/>
<dbReference type="RefSeq" id="WP_308895332.1">
    <property type="nucleotide sequence ID" value="NZ_CP133218.1"/>
</dbReference>
<gene>
    <name evidence="1" type="ORF">RCF98_00125</name>
</gene>
<name>A0ABY9MQ43_9GAMM</name>
<evidence type="ECO:0000313" key="2">
    <source>
        <dbReference type="Proteomes" id="UP001236657"/>
    </source>
</evidence>
<dbReference type="InterPro" id="IPR045397">
    <property type="entry name" value="TumE-like"/>
</dbReference>
<keyword evidence="2" id="KW-1185">Reference proteome</keyword>
<dbReference type="EMBL" id="CP133218">
    <property type="protein sequence ID" value="WML90775.1"/>
    <property type="molecule type" value="Genomic_DNA"/>
</dbReference>
<dbReference type="Proteomes" id="UP001236657">
    <property type="component" value="Chromosome"/>
</dbReference>
<reference evidence="1 2" key="1">
    <citation type="submission" date="2023-08" db="EMBL/GenBank/DDBJ databases">
        <title>New molecular markers tilS and rpoB for phylogenetic and monitoring studies of the genus Thiothrix biodiversity.</title>
        <authorList>
            <person name="Ravin N.V."/>
            <person name="Smolyakov D."/>
            <person name="Markov N.D."/>
            <person name="Beletsky A.V."/>
            <person name="Mardanov A.V."/>
            <person name="Rudenko T.S."/>
            <person name="Grabovich M.Y."/>
        </authorList>
    </citation>
    <scope>NUCLEOTIDE SEQUENCE [LARGE SCALE GENOMIC DNA]</scope>
    <source>
        <strain evidence="1 2">MK1</strain>
    </source>
</reference>